<evidence type="ECO:0000313" key="1">
    <source>
        <dbReference type="EMBL" id="KAF2683746.1"/>
    </source>
</evidence>
<keyword evidence="2" id="KW-1185">Reference proteome</keyword>
<sequence>MAGHLAPHLSHKSALVLLPSSLITPPIETIRRVNDKHFARWPPHINLIYPFLPHQIKARIQNAVKAKRPFHVALSAAPPGTFSHSKRSKTVWLAPSPADAIQHLQAALQAEFSECDSDSRPFTPHLSVGQAHSDAAALKLGTEVKKIVSDHLNDGDQNPSALDWYVDKIFVIERKGYHGRFQVVDAIELQTE</sequence>
<dbReference type="SUPFAM" id="SSF55144">
    <property type="entry name" value="LigT-like"/>
    <property type="match status" value="1"/>
</dbReference>
<dbReference type="EMBL" id="MU005583">
    <property type="protein sequence ID" value="KAF2683746.1"/>
    <property type="molecule type" value="Genomic_DNA"/>
</dbReference>
<dbReference type="Proteomes" id="UP000799291">
    <property type="component" value="Unassembled WGS sequence"/>
</dbReference>
<name>A0A6G1IZP9_9PLEO</name>
<proteinExistence type="predicted"/>
<gene>
    <name evidence="1" type="ORF">K458DRAFT_478124</name>
</gene>
<protein>
    <submittedName>
        <fullName evidence="1">Uncharacterized protein</fullName>
    </submittedName>
</protein>
<dbReference type="Pfam" id="PF13563">
    <property type="entry name" value="2_5_RNA_ligase2"/>
    <property type="match status" value="1"/>
</dbReference>
<dbReference type="PANTHER" id="PTHR37474">
    <property type="entry name" value="RNA LIGASE/CYCLIC NUCLEOTIDE PHOSPHODIESTERASE"/>
    <property type="match status" value="1"/>
</dbReference>
<accession>A0A6G1IZP9</accession>
<organism evidence="1 2">
    <name type="scientific">Lentithecium fluviatile CBS 122367</name>
    <dbReference type="NCBI Taxonomy" id="1168545"/>
    <lineage>
        <taxon>Eukaryota</taxon>
        <taxon>Fungi</taxon>
        <taxon>Dikarya</taxon>
        <taxon>Ascomycota</taxon>
        <taxon>Pezizomycotina</taxon>
        <taxon>Dothideomycetes</taxon>
        <taxon>Pleosporomycetidae</taxon>
        <taxon>Pleosporales</taxon>
        <taxon>Massarineae</taxon>
        <taxon>Lentitheciaceae</taxon>
        <taxon>Lentithecium</taxon>
    </lineage>
</organism>
<evidence type="ECO:0000313" key="2">
    <source>
        <dbReference type="Proteomes" id="UP000799291"/>
    </source>
</evidence>
<dbReference type="OrthoDB" id="10263155at2759"/>
<dbReference type="AlphaFoldDB" id="A0A6G1IZP9"/>
<dbReference type="InterPro" id="IPR009097">
    <property type="entry name" value="Cyclic_Pdiesterase"/>
</dbReference>
<reference evidence="1" key="1">
    <citation type="journal article" date="2020" name="Stud. Mycol.">
        <title>101 Dothideomycetes genomes: a test case for predicting lifestyles and emergence of pathogens.</title>
        <authorList>
            <person name="Haridas S."/>
            <person name="Albert R."/>
            <person name="Binder M."/>
            <person name="Bloem J."/>
            <person name="Labutti K."/>
            <person name="Salamov A."/>
            <person name="Andreopoulos B."/>
            <person name="Baker S."/>
            <person name="Barry K."/>
            <person name="Bills G."/>
            <person name="Bluhm B."/>
            <person name="Cannon C."/>
            <person name="Castanera R."/>
            <person name="Culley D."/>
            <person name="Daum C."/>
            <person name="Ezra D."/>
            <person name="Gonzalez J."/>
            <person name="Henrissat B."/>
            <person name="Kuo A."/>
            <person name="Liang C."/>
            <person name="Lipzen A."/>
            <person name="Lutzoni F."/>
            <person name="Magnuson J."/>
            <person name="Mondo S."/>
            <person name="Nolan M."/>
            <person name="Ohm R."/>
            <person name="Pangilinan J."/>
            <person name="Park H.-J."/>
            <person name="Ramirez L."/>
            <person name="Alfaro M."/>
            <person name="Sun H."/>
            <person name="Tritt A."/>
            <person name="Yoshinaga Y."/>
            <person name="Zwiers L.-H."/>
            <person name="Turgeon B."/>
            <person name="Goodwin S."/>
            <person name="Spatafora J."/>
            <person name="Crous P."/>
            <person name="Grigoriev I."/>
        </authorList>
    </citation>
    <scope>NUCLEOTIDE SEQUENCE</scope>
    <source>
        <strain evidence="1">CBS 122367</strain>
    </source>
</reference>
<dbReference type="PANTHER" id="PTHR37474:SF1">
    <property type="entry name" value="2'-5' RNA LIGASE FAMILY PROTEIN"/>
    <property type="match status" value="1"/>
</dbReference>
<dbReference type="Gene3D" id="3.90.1140.10">
    <property type="entry name" value="Cyclic phosphodiesterase"/>
    <property type="match status" value="1"/>
</dbReference>